<accession>A0A9P5GQC3</accession>
<dbReference type="Proteomes" id="UP000701341">
    <property type="component" value="Unassembled WGS sequence"/>
</dbReference>
<evidence type="ECO:0000256" key="3">
    <source>
        <dbReference type="PIRSR" id="PIRSR000193-1"/>
    </source>
</evidence>
<evidence type="ECO:0000259" key="4">
    <source>
        <dbReference type="Pfam" id="PF14748"/>
    </source>
</evidence>
<dbReference type="SUPFAM" id="SSF51735">
    <property type="entry name" value="NAD(P)-binding Rossmann-fold domains"/>
    <property type="match status" value="1"/>
</dbReference>
<dbReference type="InterPro" id="IPR000304">
    <property type="entry name" value="Pyrroline-COOH_reductase"/>
</dbReference>
<dbReference type="GO" id="GO:0055129">
    <property type="term" value="P:L-proline biosynthetic process"/>
    <property type="evidence" value="ECO:0007669"/>
    <property type="project" value="TreeGrafter"/>
</dbReference>
<evidence type="ECO:0000313" key="5">
    <source>
        <dbReference type="EMBL" id="KAF7526279.1"/>
    </source>
</evidence>
<dbReference type="HAMAP" id="MF_01925">
    <property type="entry name" value="P5C_reductase"/>
    <property type="match status" value="1"/>
</dbReference>
<reference evidence="5" key="1">
    <citation type="submission" date="2020-02" db="EMBL/GenBank/DDBJ databases">
        <authorList>
            <person name="Lichtner F.J."/>
        </authorList>
    </citation>
    <scope>NUCLEOTIDE SEQUENCE</scope>
    <source>
        <strain evidence="5">G10</strain>
    </source>
</reference>
<feature type="domain" description="Pyrroline-5-carboxylate reductase dimerisation" evidence="4">
    <location>
        <begin position="193"/>
        <end position="289"/>
    </location>
</feature>
<dbReference type="GO" id="GO:0004735">
    <property type="term" value="F:pyrroline-5-carboxylate reductase activity"/>
    <property type="evidence" value="ECO:0007669"/>
    <property type="project" value="InterPro"/>
</dbReference>
<protein>
    <recommendedName>
        <fullName evidence="4">Pyrroline-5-carboxylate reductase dimerisation domain-containing protein</fullName>
    </recommendedName>
</protein>
<dbReference type="EMBL" id="JAAOZQ010000023">
    <property type="protein sequence ID" value="KAF7526279.1"/>
    <property type="molecule type" value="Genomic_DNA"/>
</dbReference>
<keyword evidence="2" id="KW-0560">Oxidoreductase</keyword>
<name>A0A9P5GQC3_PENCR</name>
<dbReference type="PANTHER" id="PTHR11645">
    <property type="entry name" value="PYRROLINE-5-CARBOXYLATE REDUCTASE"/>
    <property type="match status" value="1"/>
</dbReference>
<evidence type="ECO:0000313" key="6">
    <source>
        <dbReference type="Proteomes" id="UP000701341"/>
    </source>
</evidence>
<proteinExistence type="inferred from homology"/>
<sequence>MRIPAPTSPPSRLRITIIGCGTLGQALAHGVVKQRPGNVRLDEIVLTGRRGSHVDALQLQFPELTVTGDNCDPCIWDADEGDTQKVHLLFLGPKPYDIPAACAQLYPVLQRQKDRGQSLPVIITLCPGITIAQLQSWLPYETPLVRAMPNTPVKVSQGATGLFPSANVKPLEMELVQAVFRAISPTVAVLPQENHLDIVASISGSAPAYFFHLMDSMIEAAKGLGLPESISTSLITQSCIGSGSMAHLSPGVSLAQLKNDVCVPGGSTRRAMDVLDTNDWHRHVEDAVRP</sequence>
<dbReference type="Pfam" id="PF14748">
    <property type="entry name" value="P5CR_dimer"/>
    <property type="match status" value="1"/>
</dbReference>
<keyword evidence="6" id="KW-1185">Reference proteome</keyword>
<dbReference type="Gene3D" id="3.40.50.720">
    <property type="entry name" value="NAD(P)-binding Rossmann-like Domain"/>
    <property type="match status" value="1"/>
</dbReference>
<organism evidence="5 6">
    <name type="scientific">Penicillium crustosum</name>
    <name type="common">Blue mold fungus</name>
    <dbReference type="NCBI Taxonomy" id="36656"/>
    <lineage>
        <taxon>Eukaryota</taxon>
        <taxon>Fungi</taxon>
        <taxon>Dikarya</taxon>
        <taxon>Ascomycota</taxon>
        <taxon>Pezizomycotina</taxon>
        <taxon>Eurotiomycetes</taxon>
        <taxon>Eurotiomycetidae</taxon>
        <taxon>Eurotiales</taxon>
        <taxon>Aspergillaceae</taxon>
        <taxon>Penicillium</taxon>
    </lineage>
</organism>
<dbReference type="SUPFAM" id="SSF48179">
    <property type="entry name" value="6-phosphogluconate dehydrogenase C-terminal domain-like"/>
    <property type="match status" value="1"/>
</dbReference>
<dbReference type="InterPro" id="IPR008927">
    <property type="entry name" value="6-PGluconate_DH-like_C_sf"/>
</dbReference>
<evidence type="ECO:0000256" key="2">
    <source>
        <dbReference type="ARBA" id="ARBA00023002"/>
    </source>
</evidence>
<comment type="caution">
    <text evidence="5">The sequence shown here is derived from an EMBL/GenBank/DDBJ whole genome shotgun (WGS) entry which is preliminary data.</text>
</comment>
<dbReference type="PIRSF" id="PIRSF000193">
    <property type="entry name" value="Pyrrol-5-carb_rd"/>
    <property type="match status" value="1"/>
</dbReference>
<gene>
    <name evidence="5" type="ORF">PCG10_004215</name>
</gene>
<keyword evidence="3" id="KW-0521">NADP</keyword>
<dbReference type="AlphaFoldDB" id="A0A9P5GQC3"/>
<comment type="similarity">
    <text evidence="1">Belongs to the pyrroline-5-carboxylate reductase family.</text>
</comment>
<feature type="binding site" evidence="3">
    <location>
        <begin position="18"/>
        <end position="23"/>
    </location>
    <ligand>
        <name>NADP(+)</name>
        <dbReference type="ChEBI" id="CHEBI:58349"/>
    </ligand>
</feature>
<dbReference type="PANTHER" id="PTHR11645:SF0">
    <property type="entry name" value="PYRROLINE-5-CARBOXYLATE REDUCTASE 3"/>
    <property type="match status" value="1"/>
</dbReference>
<dbReference type="Gene3D" id="1.10.3730.10">
    <property type="entry name" value="ProC C-terminal domain-like"/>
    <property type="match status" value="1"/>
</dbReference>
<dbReference type="InterPro" id="IPR036291">
    <property type="entry name" value="NAD(P)-bd_dom_sf"/>
</dbReference>
<dbReference type="InterPro" id="IPR029036">
    <property type="entry name" value="P5CR_dimer"/>
</dbReference>
<evidence type="ECO:0000256" key="1">
    <source>
        <dbReference type="ARBA" id="ARBA00005525"/>
    </source>
</evidence>